<dbReference type="InterPro" id="IPR016024">
    <property type="entry name" value="ARM-type_fold"/>
</dbReference>
<feature type="signal peptide" evidence="1">
    <location>
        <begin position="1"/>
        <end position="27"/>
    </location>
</feature>
<dbReference type="InterPro" id="IPR011989">
    <property type="entry name" value="ARM-like"/>
</dbReference>
<dbReference type="SUPFAM" id="SSF48371">
    <property type="entry name" value="ARM repeat"/>
    <property type="match status" value="1"/>
</dbReference>
<proteinExistence type="predicted"/>
<evidence type="ECO:0000313" key="4">
    <source>
        <dbReference type="Proteomes" id="UP001374893"/>
    </source>
</evidence>
<dbReference type="InterPro" id="IPR013783">
    <property type="entry name" value="Ig-like_fold"/>
</dbReference>
<dbReference type="Pfam" id="PF19805">
    <property type="entry name" value="DUF6288"/>
    <property type="match status" value="1"/>
</dbReference>
<organism evidence="3 4">
    <name type="scientific">Haloferula helveola</name>
    <dbReference type="NCBI Taxonomy" id="490095"/>
    <lineage>
        <taxon>Bacteria</taxon>
        <taxon>Pseudomonadati</taxon>
        <taxon>Verrucomicrobiota</taxon>
        <taxon>Verrucomicrobiia</taxon>
        <taxon>Verrucomicrobiales</taxon>
        <taxon>Verrucomicrobiaceae</taxon>
        <taxon>Haloferula</taxon>
    </lineage>
</organism>
<dbReference type="Gene3D" id="2.30.42.10">
    <property type="match status" value="1"/>
</dbReference>
<dbReference type="Pfam" id="PF13646">
    <property type="entry name" value="HEAT_2"/>
    <property type="match status" value="1"/>
</dbReference>
<name>A0ABN6H726_9BACT</name>
<accession>A0ABN6H726</accession>
<dbReference type="InterPro" id="IPR046255">
    <property type="entry name" value="DUF6288"/>
</dbReference>
<dbReference type="PROSITE" id="PS51178">
    <property type="entry name" value="PASTA"/>
    <property type="match status" value="1"/>
</dbReference>
<evidence type="ECO:0000259" key="2">
    <source>
        <dbReference type="PROSITE" id="PS51178"/>
    </source>
</evidence>
<dbReference type="CDD" id="cd06577">
    <property type="entry name" value="PASTA_pknB"/>
    <property type="match status" value="1"/>
</dbReference>
<dbReference type="Gene3D" id="1.25.10.10">
    <property type="entry name" value="Leucine-rich Repeat Variant"/>
    <property type="match status" value="1"/>
</dbReference>
<dbReference type="Pfam" id="PF03793">
    <property type="entry name" value="PASTA"/>
    <property type="match status" value="1"/>
</dbReference>
<sequence length="1561" mass="162525">MSPLRRLWPVALPALILAVVWGSPTNAAPPDLTAGEVPGDSITTNLGATGMRGWVYHVRNNTSESRQILIDSVDVGSPADGIIAVGDVILGADGTGAAPVAFTGDARYRLAIEIGEAEARTPATLRLLRWRAGTTDTVDITLRTMGAYSATAPYSCPKSAKILEEAIAHFYANQDSGRYSFGTLALLATDDPSIADNTAHQTRAQNEARALVPDAATIAQMMSDERDGNSMITWQRGHTLIVLTEYFLRTGDTEVMPGIEAYAVNIAKNQSLFGTMGHIFAEKTADGANNGPMGGVYGTVNSAGMPCYLGLLLARECGLANPEIGPAIERMSRFFGFYAGLGAVPYGEHEPFISHENNGKSGLAALSFMLEPGRTEECEFFTRMCTASPAVRETGHTGSYFNYLWAPLGAACGGEEAAAAHFSRISWHLDLARRWDGSIGYDCLTGEGPNSGSEYNNFRMTAAAILTYALPLRKLHVTGRGHDGSRVLMSTAVAEATASGEYDASSRSVAELVTDLGDWSPVVIKKAAAELGDRGVDAATLSQITDLANDPAGSSRLGACRALGEIGDAGSGSVLAALLTDPDHEVRFMAAEALRYLPHAARTAQLDTVLQAAASTAKPLFPFDEDDPLHFAHAKIAMLLFYNGNAYGPKGILASSINGVDRALLYPAIRAVAATPVGLARSTLGHIYDKLSQVDAEAVADAIVESVLVRSPADKMFSAGVRQGGIEVLQRYGFAEGVPLSMIYMEDDGRGGNKASALGVMELYGGGCLTVDPDPDVIHFLNQMLTGGQAAEAQAVLDAIAADPSPALLMPLKSISSVVSGSPTLTLPDKFTVLTAAASDLAQGDSIFTWRKVHGAGSVSFTPNARGDSAETTVLFEGVPGEYLFEVTMSDSRGLTEVRETVAVTLLDTGGSLPANDPPVATPQLVTVAESTPHPVTLSGVDPEGYALQFQVTSQPSHGSLSGTVPYLVYTSESGYLGPDSFTFEVMDSEGQVSAATVDIDVSLVSSYGVAIYEPFDYPAGALSGQSGTSEVGLGGAWSAGGTASIAAGSLTHGPLPVTGNSIGNLTAGSNHFGGARPIDPSALAGNGLLEDDTTLWFSVVLGYSSLANVTNSRLTLALANDSFSTGNYDYWIKNDGAQLGSGVGVMLGRINGTNGRAIATHYRDLASGDALAGMVQGSWEGTGSTIGGGAHALYVGKIVWGATEDVIELYQPDTDLNLGPVISTLTVSVDQSTYDTLTWSRGEQVLMDEIRFGATYESVLFGTVAMAADSTPPVPDPMAFAVAPHAVDPSSITMTAATAFDALGVEYYFTCTSGGGSDSGWQSSETYTDTGLTPGVAYTYTVSARDLSPAQNATAPSIGATATIPAQATVPNVIGMPRSTAESIVVAAGLSVGQVTVVRAPDAGTNEVTAQSPSGETSATYGIAVNLSVLQYIDDDYTAWAAGYPPAVLEDPSADFDGDGFSNDDERIWGLDPTDGSSSSPFVSIDGLSGSSLSYTRRSPALTGVTYRVMVSTDLVTWTEDGGASQSAGTPDANGVETVEVTLSASAVDGRLFVRIEAIE</sequence>
<dbReference type="InterPro" id="IPR036034">
    <property type="entry name" value="PDZ_sf"/>
</dbReference>
<dbReference type="Gene3D" id="2.60.40.3440">
    <property type="match status" value="1"/>
</dbReference>
<dbReference type="InterPro" id="IPR005543">
    <property type="entry name" value="PASTA_dom"/>
</dbReference>
<evidence type="ECO:0000256" key="1">
    <source>
        <dbReference type="SAM" id="SignalP"/>
    </source>
</evidence>
<dbReference type="Proteomes" id="UP001374893">
    <property type="component" value="Chromosome"/>
</dbReference>
<dbReference type="Pfam" id="PF17963">
    <property type="entry name" value="Big_9"/>
    <property type="match status" value="1"/>
</dbReference>
<dbReference type="Gene3D" id="2.60.40.10">
    <property type="entry name" value="Immunoglobulins"/>
    <property type="match status" value="1"/>
</dbReference>
<reference evidence="3 4" key="1">
    <citation type="submission" date="2021-06" db="EMBL/GenBank/DDBJ databases">
        <title>Complete genome of Haloferula helveola possessing various polysaccharide degrading enzymes.</title>
        <authorList>
            <person name="Takami H."/>
            <person name="Huang C."/>
            <person name="Hamasaki K."/>
        </authorList>
    </citation>
    <scope>NUCLEOTIDE SEQUENCE [LARGE SCALE GENOMIC DNA]</scope>
    <source>
        <strain evidence="3 4">CN-1</strain>
    </source>
</reference>
<dbReference type="EMBL" id="AP024702">
    <property type="protein sequence ID" value="BCX49354.1"/>
    <property type="molecule type" value="Genomic_DNA"/>
</dbReference>
<keyword evidence="1" id="KW-0732">Signal</keyword>
<dbReference type="Gene3D" id="3.30.10.20">
    <property type="match status" value="1"/>
</dbReference>
<gene>
    <name evidence="3" type="ORF">HAHE_32620</name>
</gene>
<feature type="domain" description="PASTA" evidence="2">
    <location>
        <begin position="1365"/>
        <end position="1435"/>
    </location>
</feature>
<keyword evidence="4" id="KW-1185">Reference proteome</keyword>
<feature type="chain" id="PRO_5046100248" description="PASTA domain-containing protein" evidence="1">
    <location>
        <begin position="28"/>
        <end position="1561"/>
    </location>
</feature>
<evidence type="ECO:0000313" key="3">
    <source>
        <dbReference type="EMBL" id="BCX49354.1"/>
    </source>
</evidence>
<protein>
    <recommendedName>
        <fullName evidence="2">PASTA domain-containing protein</fullName>
    </recommendedName>
</protein>